<dbReference type="AlphaFoldDB" id="K1RUK2"/>
<organism evidence="1">
    <name type="scientific">human gut metagenome</name>
    <dbReference type="NCBI Taxonomy" id="408170"/>
    <lineage>
        <taxon>unclassified sequences</taxon>
        <taxon>metagenomes</taxon>
        <taxon>organismal metagenomes</taxon>
    </lineage>
</organism>
<accession>K1RUK2</accession>
<reference evidence="1" key="1">
    <citation type="journal article" date="2013" name="Environ. Microbiol.">
        <title>Microbiota from the distal guts of lean and obese adolescents exhibit partial functional redundancy besides clear differences in community structure.</title>
        <authorList>
            <person name="Ferrer M."/>
            <person name="Ruiz A."/>
            <person name="Lanza F."/>
            <person name="Haange S.B."/>
            <person name="Oberbach A."/>
            <person name="Till H."/>
            <person name="Bargiela R."/>
            <person name="Campoy C."/>
            <person name="Segura M.T."/>
            <person name="Richter M."/>
            <person name="von Bergen M."/>
            <person name="Seifert J."/>
            <person name="Suarez A."/>
        </authorList>
    </citation>
    <scope>NUCLEOTIDE SEQUENCE</scope>
</reference>
<dbReference type="EMBL" id="AJWY01012753">
    <property type="protein sequence ID" value="EKC49053.1"/>
    <property type="molecule type" value="Genomic_DNA"/>
</dbReference>
<evidence type="ECO:0000313" key="1">
    <source>
        <dbReference type="EMBL" id="EKC49053.1"/>
    </source>
</evidence>
<name>K1RUK2_9ZZZZ</name>
<dbReference type="GO" id="GO:0016787">
    <property type="term" value="F:hydrolase activity"/>
    <property type="evidence" value="ECO:0007669"/>
    <property type="project" value="UniProtKB-KW"/>
</dbReference>
<dbReference type="Gene3D" id="2.60.40.4040">
    <property type="match status" value="1"/>
</dbReference>
<keyword evidence="1" id="KW-0378">Hydrolase</keyword>
<comment type="caution">
    <text evidence="1">The sequence shown here is derived from an EMBL/GenBank/DDBJ whole genome shotgun (WGS) entry which is preliminary data.</text>
</comment>
<proteinExistence type="predicted"/>
<protein>
    <submittedName>
        <fullName evidence="1">Glycosyl hydrolase, family 31</fullName>
    </submittedName>
</protein>
<sequence length="118" mass="13253">MLQVRVKCSESNRIKTSVLPAGHHYIPVELDEVVFFMRKGHLLPLAKDSKEIQSVADVDFALLDNHLFTILDDNALVTLTYLLTSEIEALAILSNLQILYLRNAGSCSSYTLDTFDIK</sequence>
<gene>
    <name evidence="1" type="ORF">LEA_18585</name>
</gene>